<reference evidence="2 4" key="1">
    <citation type="submission" date="2017-12" db="EMBL/GenBank/DDBJ databases">
        <title>Complete genome sequence of Herbivorax saccincola GGR1, a novel Cellulosome-producing hydrolytic bacterium in a thermophilic biogas plant, established by Illumina and Nanopore MinION sequencing.</title>
        <authorList>
            <person name="Pechtl A."/>
            <person name="Ruckert C."/>
            <person name="Koeck D.E."/>
            <person name="Maus I."/>
            <person name="Winkler A."/>
            <person name="Kalinowski J."/>
            <person name="Puhler A."/>
            <person name="Schwarz W.W."/>
            <person name="Zverlov V.V."/>
            <person name="Schluter A."/>
            <person name="Liebl W."/>
        </authorList>
    </citation>
    <scope>NUCLEOTIDE SEQUENCE [LARGE SCALE GENOMIC DNA]</scope>
    <source>
        <strain evidence="2">GGR1</strain>
        <strain evidence="4">SR1</strain>
    </source>
</reference>
<proteinExistence type="predicted"/>
<keyword evidence="1" id="KW-1133">Transmembrane helix</keyword>
<accession>A0A2K9E9B8</accession>
<dbReference type="EMBL" id="NEMB01000003">
    <property type="protein sequence ID" value="PQQ68093.1"/>
    <property type="molecule type" value="Genomic_DNA"/>
</dbReference>
<dbReference type="Proteomes" id="UP000239720">
    <property type="component" value="Unassembled WGS sequence"/>
</dbReference>
<reference evidence="3 5" key="2">
    <citation type="journal article" date="2018" name="Syst. Appl. Microbiol.">
        <title>Characterization and high-quality draft genome sequence of Herbivorax saccincola A7, an anaerobic, alkaliphilic, thermophilic, cellulolytic, and xylanolytic bacterium.</title>
        <authorList>
            <person name="Aikawa S."/>
            <person name="Baramee S."/>
            <person name="Sermsathanaswadi J."/>
            <person name="Thianheng P."/>
            <person name="Tachaapaikoon C."/>
            <person name="Shikata A."/>
            <person name="Waeonukul R."/>
            <person name="Pason P."/>
            <person name="Ratanakhanokchai K."/>
            <person name="Kosugi A."/>
        </authorList>
    </citation>
    <scope>NUCLEOTIDE SEQUENCE [LARGE SCALE GENOMIC DNA]</scope>
    <source>
        <strain evidence="3 5">A7</strain>
    </source>
</reference>
<dbReference type="EMBL" id="CP025197">
    <property type="protein sequence ID" value="AUG58216.1"/>
    <property type="molecule type" value="Genomic_DNA"/>
</dbReference>
<evidence type="ECO:0000313" key="5">
    <source>
        <dbReference type="Proteomes" id="UP000239720"/>
    </source>
</evidence>
<evidence type="ECO:0000313" key="2">
    <source>
        <dbReference type="EMBL" id="AUG58216.1"/>
    </source>
</evidence>
<dbReference type="KEGG" id="hsc:HVS_11625"/>
<keyword evidence="1" id="KW-0812">Transmembrane</keyword>
<keyword evidence="4" id="KW-1185">Reference proteome</keyword>
<dbReference type="Proteomes" id="UP000233534">
    <property type="component" value="Chromosome"/>
</dbReference>
<feature type="transmembrane region" description="Helical" evidence="1">
    <location>
        <begin position="6"/>
        <end position="27"/>
    </location>
</feature>
<evidence type="ECO:0000313" key="4">
    <source>
        <dbReference type="Proteomes" id="UP000233534"/>
    </source>
</evidence>
<dbReference type="AlphaFoldDB" id="A0A2K9E9B8"/>
<dbReference type="RefSeq" id="WP_101302501.1">
    <property type="nucleotide sequence ID" value="NZ_CP025197.1"/>
</dbReference>
<organism evidence="2 4">
    <name type="scientific">Acetivibrio saccincola</name>
    <dbReference type="NCBI Taxonomy" id="1677857"/>
    <lineage>
        <taxon>Bacteria</taxon>
        <taxon>Bacillati</taxon>
        <taxon>Bacillota</taxon>
        <taxon>Clostridia</taxon>
        <taxon>Eubacteriales</taxon>
        <taxon>Oscillospiraceae</taxon>
        <taxon>Acetivibrio</taxon>
    </lineage>
</organism>
<evidence type="ECO:0000256" key="1">
    <source>
        <dbReference type="SAM" id="Phobius"/>
    </source>
</evidence>
<protein>
    <submittedName>
        <fullName evidence="2">Uncharacterized protein</fullName>
    </submittedName>
</protein>
<keyword evidence="1" id="KW-0472">Membrane</keyword>
<sequence length="228" mass="26932">MEFAAITFIGVLLIKLFLFLVSPNLSINKFLKKADEVDISSVRECSYGMSAFPCLNRLTDIMIYMLLPMGAMFDGDTDIALAYLILFSPLIVHSLIRMIVHYPCAYIKFSGNTVYYCNGKRTTSFKIDDIESILFRKYDKSSNYRRRYDGRRYEPPRFRYQYAILCFRTLVLECQRLNFVNEINQFFSSYKNQKRYNYQLEFDIFNFECSHEIFALLSQNVYVPIPVE</sequence>
<feature type="transmembrane region" description="Helical" evidence="1">
    <location>
        <begin position="79"/>
        <end position="100"/>
    </location>
</feature>
<name>A0A2K9E9B8_9FIRM</name>
<evidence type="ECO:0000313" key="3">
    <source>
        <dbReference type="EMBL" id="PQQ68093.1"/>
    </source>
</evidence>
<gene>
    <name evidence="3" type="ORF">B9R14_15825</name>
    <name evidence="2" type="ORF">HVS_11625</name>
</gene>